<dbReference type="PRINTS" id="PR00616">
    <property type="entry name" value="CCAATSUBUNTB"/>
</dbReference>
<accession>A0A0N5AP86</accession>
<dbReference type="GO" id="GO:0005634">
    <property type="term" value="C:nucleus"/>
    <property type="evidence" value="ECO:0007669"/>
    <property type="project" value="UniProtKB-SubCell"/>
</dbReference>
<evidence type="ECO:0000256" key="6">
    <source>
        <dbReference type="RuleBase" id="RU367155"/>
    </source>
</evidence>
<keyword evidence="7" id="KW-1185">Reference proteome</keyword>
<organism evidence="7 8">
    <name type="scientific">Syphacia muris</name>
    <dbReference type="NCBI Taxonomy" id="451379"/>
    <lineage>
        <taxon>Eukaryota</taxon>
        <taxon>Metazoa</taxon>
        <taxon>Ecdysozoa</taxon>
        <taxon>Nematoda</taxon>
        <taxon>Chromadorea</taxon>
        <taxon>Rhabditida</taxon>
        <taxon>Spirurina</taxon>
        <taxon>Oxyuridomorpha</taxon>
        <taxon>Oxyuroidea</taxon>
        <taxon>Oxyuridae</taxon>
        <taxon>Syphacia</taxon>
    </lineage>
</organism>
<dbReference type="GO" id="GO:0003700">
    <property type="term" value="F:DNA-binding transcription factor activity"/>
    <property type="evidence" value="ECO:0007669"/>
    <property type="project" value="UniProtKB-UniRule"/>
</dbReference>
<dbReference type="Gene3D" id="6.10.250.2430">
    <property type="match status" value="1"/>
</dbReference>
<protein>
    <recommendedName>
        <fullName evidence="6">Nuclear transcription factor Y subunit</fullName>
    </recommendedName>
</protein>
<comment type="subcellular location">
    <subcellularLocation>
        <location evidence="1 6">Nucleus</location>
    </subcellularLocation>
</comment>
<evidence type="ECO:0000313" key="8">
    <source>
        <dbReference type="WBParaSite" id="SMUV_0000645401-mRNA-1"/>
    </source>
</evidence>
<keyword evidence="5 6" id="KW-0539">Nucleus</keyword>
<dbReference type="AlphaFoldDB" id="A0A0N5AP86"/>
<evidence type="ECO:0000313" key="7">
    <source>
        <dbReference type="Proteomes" id="UP000046393"/>
    </source>
</evidence>
<keyword evidence="3 6" id="KW-0238">DNA-binding</keyword>
<name>A0A0N5AP86_9BILA</name>
<dbReference type="InterPro" id="IPR001289">
    <property type="entry name" value="NFYA"/>
</dbReference>
<dbReference type="PROSITE" id="PS51152">
    <property type="entry name" value="NFYA_HAP2_2"/>
    <property type="match status" value="1"/>
</dbReference>
<comment type="similarity">
    <text evidence="6">Belongs to the NFYA/HAP2 subunit family.</text>
</comment>
<dbReference type="STRING" id="451379.A0A0N5AP86"/>
<dbReference type="PANTHER" id="PTHR12632">
    <property type="entry name" value="TRANSCRIPTION FACTOR NF-Y ALPHA-RELATED"/>
    <property type="match status" value="1"/>
</dbReference>
<dbReference type="WBParaSite" id="SMUV_0000645401-mRNA-1">
    <property type="protein sequence ID" value="SMUV_0000645401-mRNA-1"/>
    <property type="gene ID" value="SMUV_0000645401"/>
</dbReference>
<proteinExistence type="inferred from homology"/>
<keyword evidence="2 6" id="KW-0805">Transcription regulation</keyword>
<evidence type="ECO:0000256" key="3">
    <source>
        <dbReference type="ARBA" id="ARBA00023125"/>
    </source>
</evidence>
<comment type="function">
    <text evidence="6">Component of the sequence-specific heterotrimeric transcription factor (NF-Y) which specifically recognizes a 5'-CCAAT-3' box motif found in the promoters of its target genes.</text>
</comment>
<dbReference type="Proteomes" id="UP000046393">
    <property type="component" value="Unplaced"/>
</dbReference>
<dbReference type="Pfam" id="PF02045">
    <property type="entry name" value="CBFB_NFYA"/>
    <property type="match status" value="1"/>
</dbReference>
<dbReference type="GO" id="GO:0003677">
    <property type="term" value="F:DNA binding"/>
    <property type="evidence" value="ECO:0007669"/>
    <property type="project" value="UniProtKB-KW"/>
</dbReference>
<sequence length="160" mass="18799">MSRFSGLNNSNVKTFIELLNSVFLLWQYTIESFYTKNRIMRRREARMKLEKEGRVSRIRKKYLHESRHLHALTRMRGRGGKFGKRDETPVFTQNWEDFRVPQIIKSPVKLLSDMYVLGFFINFFSTAASNAAVSCCSHLFSFNTSVDRVTSFIWSVFTCS</sequence>
<evidence type="ECO:0000256" key="5">
    <source>
        <dbReference type="ARBA" id="ARBA00023242"/>
    </source>
</evidence>
<evidence type="ECO:0000256" key="4">
    <source>
        <dbReference type="ARBA" id="ARBA00023163"/>
    </source>
</evidence>
<reference evidence="8" key="1">
    <citation type="submission" date="2017-02" db="UniProtKB">
        <authorList>
            <consortium name="WormBaseParasite"/>
        </authorList>
    </citation>
    <scope>IDENTIFICATION</scope>
</reference>
<dbReference type="SMART" id="SM00521">
    <property type="entry name" value="CBF"/>
    <property type="match status" value="1"/>
</dbReference>
<keyword evidence="4 6" id="KW-0804">Transcription</keyword>
<comment type="subunit">
    <text evidence="6">Heterotrimer.</text>
</comment>
<evidence type="ECO:0000256" key="2">
    <source>
        <dbReference type="ARBA" id="ARBA00023015"/>
    </source>
</evidence>
<evidence type="ECO:0000256" key="1">
    <source>
        <dbReference type="ARBA" id="ARBA00004123"/>
    </source>
</evidence>